<dbReference type="EMBL" id="JAYGHX010000018">
    <property type="protein sequence ID" value="MEA5392815.1"/>
    <property type="molecule type" value="Genomic_DNA"/>
</dbReference>
<dbReference type="Pfam" id="PF13439">
    <property type="entry name" value="Glyco_transf_4"/>
    <property type="match status" value="1"/>
</dbReference>
<dbReference type="Proteomes" id="UP001304461">
    <property type="component" value="Unassembled WGS sequence"/>
</dbReference>
<dbReference type="InterPro" id="IPR001296">
    <property type="entry name" value="Glyco_trans_1"/>
</dbReference>
<proteinExistence type="predicted"/>
<dbReference type="PANTHER" id="PTHR46401">
    <property type="entry name" value="GLYCOSYLTRANSFERASE WBBK-RELATED"/>
    <property type="match status" value="1"/>
</dbReference>
<evidence type="ECO:0000259" key="2">
    <source>
        <dbReference type="Pfam" id="PF13439"/>
    </source>
</evidence>
<dbReference type="CDD" id="cd03809">
    <property type="entry name" value="GT4_MtfB-like"/>
    <property type="match status" value="1"/>
</dbReference>
<comment type="caution">
    <text evidence="3">The sequence shown here is derived from an EMBL/GenBank/DDBJ whole genome shotgun (WGS) entry which is preliminary data.</text>
</comment>
<reference evidence="3 4" key="1">
    <citation type="submission" date="2023-12" db="EMBL/GenBank/DDBJ databases">
        <title>Baltic Sea Cyanobacteria.</title>
        <authorList>
            <person name="Delbaje E."/>
            <person name="Fewer D.P."/>
            <person name="Shishido T.K."/>
        </authorList>
    </citation>
    <scope>NUCLEOTIDE SEQUENCE [LARGE SCALE GENOMIC DNA]</scope>
    <source>
        <strain evidence="3 4">UHCC 0139</strain>
    </source>
</reference>
<feature type="domain" description="Glycosyl transferase family 1" evidence="1">
    <location>
        <begin position="215"/>
        <end position="370"/>
    </location>
</feature>
<dbReference type="SUPFAM" id="SSF53756">
    <property type="entry name" value="UDP-Glycosyltransferase/glycogen phosphorylase"/>
    <property type="match status" value="1"/>
</dbReference>
<evidence type="ECO:0000259" key="1">
    <source>
        <dbReference type="Pfam" id="PF00534"/>
    </source>
</evidence>
<dbReference type="InterPro" id="IPR028098">
    <property type="entry name" value="Glyco_trans_4-like_N"/>
</dbReference>
<organism evidence="3 4">
    <name type="scientific">Cyanobium gracile UHCC 0139</name>
    <dbReference type="NCBI Taxonomy" id="3110308"/>
    <lineage>
        <taxon>Bacteria</taxon>
        <taxon>Bacillati</taxon>
        <taxon>Cyanobacteriota</taxon>
        <taxon>Cyanophyceae</taxon>
        <taxon>Synechococcales</taxon>
        <taxon>Prochlorococcaceae</taxon>
        <taxon>Cyanobium</taxon>
    </lineage>
</organism>
<evidence type="ECO:0000313" key="3">
    <source>
        <dbReference type="EMBL" id="MEA5392815.1"/>
    </source>
</evidence>
<evidence type="ECO:0000313" key="4">
    <source>
        <dbReference type="Proteomes" id="UP001304461"/>
    </source>
</evidence>
<sequence>MTPMLPEGENGGAKILVLTLLKQLQVLAPDHQFILLVATWNRDELMDYASGNTTCLLVAGGESVSPAVPESAGVLRGILRKMTQKLRRRASQRPPTWLAGRDIDLLFCPFSAPVYAEPGIPTVAIVYDLQHLDYPCFFAPGERRHRTQFLRDLIQTSEAIICISQFSRRSLIQHLQAPPEQLHVVPIAIHQRWQPVEPEITHKHLCALGLAQRSYAFYPANYWPHKNHQLLLAAYSLYRQRHPDHAIDLVFTGASATGEAAVKAAVIAMGLQNHVHFLGYVEDDVLAAVWAGCECLIFPSLYEGFGIPLLEAMIHGKPILSSDAGSLPEVGDDAVLYFDPRQPEDLVAQWGKLSQDPEVVRALVERGRERLQHFGDEVAMTKDYLHIFHGVIRQAQQAGRDQ</sequence>
<keyword evidence="4" id="KW-1185">Reference proteome</keyword>
<dbReference type="Pfam" id="PF00534">
    <property type="entry name" value="Glycos_transf_1"/>
    <property type="match status" value="1"/>
</dbReference>
<name>A0ABU5RYG9_9CYAN</name>
<gene>
    <name evidence="3" type="ORF">VB738_16255</name>
</gene>
<dbReference type="Gene3D" id="3.40.50.2000">
    <property type="entry name" value="Glycogen Phosphorylase B"/>
    <property type="match status" value="2"/>
</dbReference>
<dbReference type="RefSeq" id="WP_323306734.1">
    <property type="nucleotide sequence ID" value="NZ_JAYGHX010000018.1"/>
</dbReference>
<feature type="domain" description="Glycosyltransferase subfamily 4-like N-terminal" evidence="2">
    <location>
        <begin position="11"/>
        <end position="188"/>
    </location>
</feature>
<accession>A0ABU5RYG9</accession>
<protein>
    <submittedName>
        <fullName evidence="3">Glycosyltransferase family 1 protein</fullName>
    </submittedName>
</protein>
<dbReference type="PANTHER" id="PTHR46401:SF8">
    <property type="entry name" value="BLL6006 PROTEIN"/>
    <property type="match status" value="1"/>
</dbReference>